<keyword evidence="2" id="KW-1185">Reference proteome</keyword>
<reference evidence="1" key="1">
    <citation type="submission" date="2020-08" db="EMBL/GenBank/DDBJ databases">
        <title>Multicomponent nature underlies the extraordinary mechanical properties of spider dragline silk.</title>
        <authorList>
            <person name="Kono N."/>
            <person name="Nakamura H."/>
            <person name="Mori M."/>
            <person name="Yoshida Y."/>
            <person name="Ohtoshi R."/>
            <person name="Malay A.D."/>
            <person name="Moran D.A.P."/>
            <person name="Tomita M."/>
            <person name="Numata K."/>
            <person name="Arakawa K."/>
        </authorList>
    </citation>
    <scope>NUCLEOTIDE SEQUENCE</scope>
</reference>
<proteinExistence type="predicted"/>
<dbReference type="EMBL" id="BMAU01021352">
    <property type="protein sequence ID" value="GFY19331.1"/>
    <property type="molecule type" value="Genomic_DNA"/>
</dbReference>
<gene>
    <name evidence="1" type="ORF">TNCV_4127181</name>
</gene>
<dbReference type="Proteomes" id="UP000887159">
    <property type="component" value="Unassembled WGS sequence"/>
</dbReference>
<accession>A0A8X6STR6</accession>
<comment type="caution">
    <text evidence="1">The sequence shown here is derived from an EMBL/GenBank/DDBJ whole genome shotgun (WGS) entry which is preliminary data.</text>
</comment>
<sequence>MYKAVIHYRERKHLRGIDISERAGKMSKTTNPLDVRRLHAPLKTSKKVSVAVHKNRLQTIAESVGISSATCQCILTKDLNMHRVCQHIVPYMLNEDQSAEEIKSVSQAE</sequence>
<dbReference type="AlphaFoldDB" id="A0A8X6STR6"/>
<protein>
    <submittedName>
        <fullName evidence="1">Uncharacterized protein</fullName>
    </submittedName>
</protein>
<evidence type="ECO:0000313" key="2">
    <source>
        <dbReference type="Proteomes" id="UP000887159"/>
    </source>
</evidence>
<organism evidence="1 2">
    <name type="scientific">Trichonephila clavipes</name>
    <name type="common">Golden silk orbweaver</name>
    <name type="synonym">Nephila clavipes</name>
    <dbReference type="NCBI Taxonomy" id="2585209"/>
    <lineage>
        <taxon>Eukaryota</taxon>
        <taxon>Metazoa</taxon>
        <taxon>Ecdysozoa</taxon>
        <taxon>Arthropoda</taxon>
        <taxon>Chelicerata</taxon>
        <taxon>Arachnida</taxon>
        <taxon>Araneae</taxon>
        <taxon>Araneomorphae</taxon>
        <taxon>Entelegynae</taxon>
        <taxon>Araneoidea</taxon>
        <taxon>Nephilidae</taxon>
        <taxon>Trichonephila</taxon>
    </lineage>
</organism>
<name>A0A8X6STR6_TRICX</name>
<evidence type="ECO:0000313" key="1">
    <source>
        <dbReference type="EMBL" id="GFY19331.1"/>
    </source>
</evidence>